<dbReference type="Pfam" id="PF02837">
    <property type="entry name" value="Glyco_hydro_2_N"/>
    <property type="match status" value="1"/>
</dbReference>
<comment type="similarity">
    <text evidence="1">Belongs to the glycosyl hydrolase 2 family.</text>
</comment>
<protein>
    <submittedName>
        <fullName evidence="8">Beta-galactosidase</fullName>
    </submittedName>
</protein>
<dbReference type="InterPro" id="IPR008979">
    <property type="entry name" value="Galactose-bd-like_sf"/>
</dbReference>
<dbReference type="InterPro" id="IPR036156">
    <property type="entry name" value="Beta-gal/glucu_dom_sf"/>
</dbReference>
<proteinExistence type="inferred from homology"/>
<dbReference type="InterPro" id="IPR006103">
    <property type="entry name" value="Glyco_hydro_2_cat"/>
</dbReference>
<dbReference type="EMBL" id="BMER01000001">
    <property type="protein sequence ID" value="GGG83809.1"/>
    <property type="molecule type" value="Genomic_DNA"/>
</dbReference>
<evidence type="ECO:0000313" key="8">
    <source>
        <dbReference type="EMBL" id="GGG83809.1"/>
    </source>
</evidence>
<keyword evidence="3" id="KW-0326">Glycosidase</keyword>
<feature type="domain" description="Glycoside hydrolase family 2 catalytic" evidence="6">
    <location>
        <begin position="361"/>
        <end position="490"/>
    </location>
</feature>
<dbReference type="GO" id="GO:0004553">
    <property type="term" value="F:hydrolase activity, hydrolyzing O-glycosyl compounds"/>
    <property type="evidence" value="ECO:0007669"/>
    <property type="project" value="InterPro"/>
</dbReference>
<accession>A0A917HN42</accession>
<organism evidence="8 9">
    <name type="scientific">Parapedobacter pyrenivorans</name>
    <dbReference type="NCBI Taxonomy" id="1305674"/>
    <lineage>
        <taxon>Bacteria</taxon>
        <taxon>Pseudomonadati</taxon>
        <taxon>Bacteroidota</taxon>
        <taxon>Sphingobacteriia</taxon>
        <taxon>Sphingobacteriales</taxon>
        <taxon>Sphingobacteriaceae</taxon>
        <taxon>Parapedobacter</taxon>
    </lineage>
</organism>
<dbReference type="Pfam" id="PF00703">
    <property type="entry name" value="Glyco_hydro_2"/>
    <property type="match status" value="1"/>
</dbReference>
<evidence type="ECO:0000313" key="9">
    <source>
        <dbReference type="Proteomes" id="UP000660862"/>
    </source>
</evidence>
<dbReference type="AlphaFoldDB" id="A0A917HN42"/>
<keyword evidence="4" id="KW-0732">Signal</keyword>
<evidence type="ECO:0000256" key="1">
    <source>
        <dbReference type="ARBA" id="ARBA00007401"/>
    </source>
</evidence>
<feature type="domain" description="Glycosyl hydrolases family 2 sugar binding" evidence="7">
    <location>
        <begin position="112"/>
        <end position="184"/>
    </location>
</feature>
<feature type="domain" description="Glycoside hydrolase family 2 immunoglobulin-like beta-sandwich" evidence="5">
    <location>
        <begin position="224"/>
        <end position="318"/>
    </location>
</feature>
<dbReference type="Proteomes" id="UP000660862">
    <property type="component" value="Unassembled WGS sequence"/>
</dbReference>
<evidence type="ECO:0000256" key="2">
    <source>
        <dbReference type="ARBA" id="ARBA00022801"/>
    </source>
</evidence>
<dbReference type="SUPFAM" id="SSF49785">
    <property type="entry name" value="Galactose-binding domain-like"/>
    <property type="match status" value="1"/>
</dbReference>
<comment type="caution">
    <text evidence="8">The sequence shown here is derived from an EMBL/GenBank/DDBJ whole genome shotgun (WGS) entry which is preliminary data.</text>
</comment>
<keyword evidence="2" id="KW-0378">Hydrolase</keyword>
<dbReference type="GO" id="GO:0005975">
    <property type="term" value="P:carbohydrate metabolic process"/>
    <property type="evidence" value="ECO:0007669"/>
    <property type="project" value="InterPro"/>
</dbReference>
<gene>
    <name evidence="8" type="ORF">GCM10007415_16130</name>
</gene>
<dbReference type="Gene3D" id="2.60.40.10">
    <property type="entry name" value="Immunoglobulins"/>
    <property type="match status" value="1"/>
</dbReference>
<evidence type="ECO:0000259" key="6">
    <source>
        <dbReference type="Pfam" id="PF02836"/>
    </source>
</evidence>
<feature type="signal peptide" evidence="4">
    <location>
        <begin position="1"/>
        <end position="26"/>
    </location>
</feature>
<dbReference type="InterPro" id="IPR013783">
    <property type="entry name" value="Ig-like_fold"/>
</dbReference>
<dbReference type="InterPro" id="IPR006104">
    <property type="entry name" value="Glyco_hydro_2_N"/>
</dbReference>
<sequence length="622" mass="70287">MNTSTQIRYAQVLLFLSCFTIGLLSAQEPSAWHPVGDKIKSSWAATVDPKNPFPEYPRPHLVREHWQNLNGLWEYAIVPGKLGAAPGSYEGQVLVPFAVESALSGVGRTVGKDSTLWYRRTVTLDKKLRKQRVILHFGAVDWQCDVYVNGQKAGSHAGGFDPFSIDITHHLTKGANQEVVVGVWDPTNEGPQPNGKQVVRPHGIWYTPVTGIWQTVWLEGVPETHITTTKHTPDIDHGKLFVQTAVESAKAGDQLRISAWKGQEKIAEQTVAVGADVSLQVSDAELWSPSNPFLYDLKVAVLRKGKVVDEVSSYFAMRKISMGLDAKGIQRMLLNNEFVFHYGPLDQGWWPDGLYTAPSDEALRFDIEKTKAMGFNMIRKHIKVEPARWYYHCDKLGLLVWQDMPSGDLGGNHWDMRPGITSGRQHDKDRSPESEAIYRKEWKAIMDALHNFPSIVVWVPFNEAWGQFKTEEITEWTMKYDPSRLVNSASGGNFFPTGHIFDIHNYPDAVMPRPKLFGNKQILVLGEFGGLGLPVEGHTWQDKDNWGYQSFKNADELKHRYQGLVKDLARLIPMGLSAAVYTQTTDVEVETNGLMTYDRAVVKMPETELHQWHQQLYQIKID</sequence>
<feature type="chain" id="PRO_5037869659" evidence="4">
    <location>
        <begin position="27"/>
        <end position="622"/>
    </location>
</feature>
<dbReference type="InterPro" id="IPR017853">
    <property type="entry name" value="GH"/>
</dbReference>
<dbReference type="Gene3D" id="2.60.120.260">
    <property type="entry name" value="Galactose-binding domain-like"/>
    <property type="match status" value="1"/>
</dbReference>
<evidence type="ECO:0000256" key="3">
    <source>
        <dbReference type="ARBA" id="ARBA00023295"/>
    </source>
</evidence>
<keyword evidence="9" id="KW-1185">Reference proteome</keyword>
<dbReference type="Pfam" id="PF02836">
    <property type="entry name" value="Glyco_hydro_2_C"/>
    <property type="match status" value="1"/>
</dbReference>
<dbReference type="InterPro" id="IPR006102">
    <property type="entry name" value="Ig-like_GH2"/>
</dbReference>
<evidence type="ECO:0000259" key="7">
    <source>
        <dbReference type="Pfam" id="PF02837"/>
    </source>
</evidence>
<evidence type="ECO:0000256" key="4">
    <source>
        <dbReference type="SAM" id="SignalP"/>
    </source>
</evidence>
<name>A0A917HN42_9SPHI</name>
<evidence type="ECO:0000259" key="5">
    <source>
        <dbReference type="Pfam" id="PF00703"/>
    </source>
</evidence>
<dbReference type="PANTHER" id="PTHR42732">
    <property type="entry name" value="BETA-GALACTOSIDASE"/>
    <property type="match status" value="1"/>
</dbReference>
<dbReference type="PANTHER" id="PTHR42732:SF2">
    <property type="entry name" value="BETA-MANNOSIDASE"/>
    <property type="match status" value="1"/>
</dbReference>
<dbReference type="SUPFAM" id="SSF51445">
    <property type="entry name" value="(Trans)glycosidases"/>
    <property type="match status" value="1"/>
</dbReference>
<dbReference type="RefSeq" id="WP_188505377.1">
    <property type="nucleotide sequence ID" value="NZ_BMER01000001.1"/>
</dbReference>
<reference evidence="8" key="2">
    <citation type="submission" date="2020-09" db="EMBL/GenBank/DDBJ databases">
        <authorList>
            <person name="Sun Q."/>
            <person name="Zhou Y."/>
        </authorList>
    </citation>
    <scope>NUCLEOTIDE SEQUENCE</scope>
    <source>
        <strain evidence="8">CGMCC 1.12195</strain>
    </source>
</reference>
<dbReference type="Gene3D" id="3.20.20.80">
    <property type="entry name" value="Glycosidases"/>
    <property type="match status" value="1"/>
</dbReference>
<dbReference type="SUPFAM" id="SSF49303">
    <property type="entry name" value="beta-Galactosidase/glucuronidase domain"/>
    <property type="match status" value="1"/>
</dbReference>
<reference evidence="8" key="1">
    <citation type="journal article" date="2014" name="Int. J. Syst. Evol. Microbiol.">
        <title>Complete genome sequence of Corynebacterium casei LMG S-19264T (=DSM 44701T), isolated from a smear-ripened cheese.</title>
        <authorList>
            <consortium name="US DOE Joint Genome Institute (JGI-PGF)"/>
            <person name="Walter F."/>
            <person name="Albersmeier A."/>
            <person name="Kalinowski J."/>
            <person name="Ruckert C."/>
        </authorList>
    </citation>
    <scope>NUCLEOTIDE SEQUENCE</scope>
    <source>
        <strain evidence="8">CGMCC 1.12195</strain>
    </source>
</reference>
<dbReference type="InterPro" id="IPR051913">
    <property type="entry name" value="GH2_Domain-Containing"/>
</dbReference>